<keyword evidence="2" id="KW-1185">Reference proteome</keyword>
<dbReference type="AlphaFoldDB" id="A0A9N9TNT0"/>
<evidence type="ECO:0000313" key="1">
    <source>
        <dbReference type="EMBL" id="CAG9859241.1"/>
    </source>
</evidence>
<reference evidence="1" key="1">
    <citation type="submission" date="2022-01" db="EMBL/GenBank/DDBJ databases">
        <authorList>
            <person name="King R."/>
        </authorList>
    </citation>
    <scope>NUCLEOTIDE SEQUENCE</scope>
</reference>
<proteinExistence type="predicted"/>
<dbReference type="EMBL" id="OU900095">
    <property type="protein sequence ID" value="CAG9859241.1"/>
    <property type="molecule type" value="Genomic_DNA"/>
</dbReference>
<organism evidence="1 2">
    <name type="scientific">Phyllotreta striolata</name>
    <name type="common">Striped flea beetle</name>
    <name type="synonym">Crioceris striolata</name>
    <dbReference type="NCBI Taxonomy" id="444603"/>
    <lineage>
        <taxon>Eukaryota</taxon>
        <taxon>Metazoa</taxon>
        <taxon>Ecdysozoa</taxon>
        <taxon>Arthropoda</taxon>
        <taxon>Hexapoda</taxon>
        <taxon>Insecta</taxon>
        <taxon>Pterygota</taxon>
        <taxon>Neoptera</taxon>
        <taxon>Endopterygota</taxon>
        <taxon>Coleoptera</taxon>
        <taxon>Polyphaga</taxon>
        <taxon>Cucujiformia</taxon>
        <taxon>Chrysomeloidea</taxon>
        <taxon>Chrysomelidae</taxon>
        <taxon>Galerucinae</taxon>
        <taxon>Alticini</taxon>
        <taxon>Phyllotreta</taxon>
    </lineage>
</organism>
<sequence>MNQTNVINSLKQGGYKRRKQFSNLLKKYSKRQNNNQILISCKNIPDFLPDEDDINLDPGALDPVTQDVEIKERHLEKLVYYTTERTKAKIVENGCRNYFNYKMKKEYEKLCRKYTPEMLYPYIRDCFPSMTMEVRQFLDEYSSLKEMLIRREQFRDNEEILLAINLAISEEWERIVVETGIQTKYISAYTAPIVYSVNRMVIMETIEE</sequence>
<gene>
    <name evidence="1" type="ORF">PHYEVI_LOCUS5615</name>
</gene>
<evidence type="ECO:0000313" key="2">
    <source>
        <dbReference type="Proteomes" id="UP001153712"/>
    </source>
</evidence>
<name>A0A9N9TNT0_PHYSR</name>
<dbReference type="Proteomes" id="UP001153712">
    <property type="component" value="Chromosome 2"/>
</dbReference>
<protein>
    <submittedName>
        <fullName evidence="1">Uncharacterized protein</fullName>
    </submittedName>
</protein>
<accession>A0A9N9TNT0</accession>